<evidence type="ECO:0000313" key="3">
    <source>
        <dbReference type="Proteomes" id="UP000178129"/>
    </source>
</evidence>
<dbReference type="GO" id="GO:0031267">
    <property type="term" value="F:small GTPase binding"/>
    <property type="evidence" value="ECO:0007669"/>
    <property type="project" value="TreeGrafter"/>
</dbReference>
<gene>
    <name evidence="2" type="ORF">RCO7_02010</name>
</gene>
<reference evidence="3" key="1">
    <citation type="submission" date="2016-03" db="EMBL/GenBank/DDBJ databases">
        <authorList>
            <person name="Ploux O."/>
        </authorList>
    </citation>
    <scope>NUCLEOTIDE SEQUENCE [LARGE SCALE GENOMIC DNA]</scope>
    <source>
        <strain evidence="3">UK7</strain>
    </source>
</reference>
<evidence type="ECO:0000256" key="1">
    <source>
        <dbReference type="SAM" id="MobiDB-lite"/>
    </source>
</evidence>
<dbReference type="GO" id="GO:0005085">
    <property type="term" value="F:guanyl-nucleotide exchange factor activity"/>
    <property type="evidence" value="ECO:0007669"/>
    <property type="project" value="TreeGrafter"/>
</dbReference>
<dbReference type="PANTHER" id="PTHR15837">
    <property type="entry name" value="RAN GUANINE NUCLEOTIDE RELEASE FACTOR"/>
    <property type="match status" value="1"/>
</dbReference>
<protein>
    <recommendedName>
        <fullName evidence="4">NYN domain-containing protein</fullName>
    </recommendedName>
</protein>
<dbReference type="AlphaFoldDB" id="A0A1E1KTC6"/>
<dbReference type="CDD" id="cd18724">
    <property type="entry name" value="PIN_LabA-like"/>
    <property type="match status" value="1"/>
</dbReference>
<accession>A0A1E1KTC6</accession>
<dbReference type="Proteomes" id="UP000178129">
    <property type="component" value="Unassembled WGS sequence"/>
</dbReference>
<dbReference type="InterPro" id="IPR007681">
    <property type="entry name" value="Mog1"/>
</dbReference>
<dbReference type="PANTHER" id="PTHR15837:SF5">
    <property type="entry name" value="NYN DOMAIN-CONTAINING PROTEIN"/>
    <property type="match status" value="1"/>
</dbReference>
<dbReference type="EMBL" id="FJUW01000022">
    <property type="protein sequence ID" value="CZT01307.1"/>
    <property type="molecule type" value="Genomic_DNA"/>
</dbReference>
<comment type="caution">
    <text evidence="2">The sequence shown here is derived from an EMBL/GenBank/DDBJ whole genome shotgun (WGS) entry which is preliminary data.</text>
</comment>
<sequence>MNSDSDSQEDGLWNFKLARQFNRAFGSGSEASAATPPPGALDPSLYNPKVNVPKSLGDFDRLFYFCGKPVGLPPPDVRRLSTDSTSSPVSFKSSDHSTILTSEIDDVGLQGRASLDTKIKGVRWHDQVPISGTPKKDRSCVNAAANGSSTTFGLQCAPIESDFSDLESDSENDEIIPAGCDETPSKTSTVHRSILCSPRRPVFIPASVRAFEPISRPPPASPKLFTDPTTILPFLTLTAKEQKDKLIKKLDVHFAQEPSIPKALLRLGAIDRSGIHVFVDLSNIMIGFFARIKQNRQIPREARIKQPPFAFHSLAMILERGRKVARRVLAGSTISNVYSQSAKRPPHLDEAKNCKYEMNILERVSKPQSLTPNSMKKKRGTGSGYVTSGYSSASESVSINFKTQEQAVDEILQMKMLESLVDYEKPSTIVLASGDAAEAEYSGGFLATVERALSKGWKVEVVAWSQGVSQEYRRKGFLERWKSSFKFINLDDYAEELFAEYTQKYKYAGQ</sequence>
<keyword evidence="3" id="KW-1185">Reference proteome</keyword>
<name>A0A1E1KTC6_9HELO</name>
<dbReference type="GO" id="GO:0006606">
    <property type="term" value="P:protein import into nucleus"/>
    <property type="evidence" value="ECO:0007669"/>
    <property type="project" value="TreeGrafter"/>
</dbReference>
<dbReference type="InParanoid" id="A0A1E1KTC6"/>
<dbReference type="GO" id="GO:0005634">
    <property type="term" value="C:nucleus"/>
    <property type="evidence" value="ECO:0007669"/>
    <property type="project" value="TreeGrafter"/>
</dbReference>
<proteinExistence type="predicted"/>
<evidence type="ECO:0000313" key="2">
    <source>
        <dbReference type="EMBL" id="CZT01307.1"/>
    </source>
</evidence>
<dbReference type="STRING" id="914237.A0A1E1KTC6"/>
<organism evidence="2 3">
    <name type="scientific">Rhynchosporium graminicola</name>
    <dbReference type="NCBI Taxonomy" id="2792576"/>
    <lineage>
        <taxon>Eukaryota</taxon>
        <taxon>Fungi</taxon>
        <taxon>Dikarya</taxon>
        <taxon>Ascomycota</taxon>
        <taxon>Pezizomycotina</taxon>
        <taxon>Leotiomycetes</taxon>
        <taxon>Helotiales</taxon>
        <taxon>Ploettnerulaceae</taxon>
        <taxon>Rhynchosporium</taxon>
    </lineage>
</organism>
<dbReference type="Gene3D" id="3.40.50.1010">
    <property type="entry name" value="5'-nuclease"/>
    <property type="match status" value="1"/>
</dbReference>
<feature type="region of interest" description="Disordered" evidence="1">
    <location>
        <begin position="26"/>
        <end position="46"/>
    </location>
</feature>
<evidence type="ECO:0008006" key="4">
    <source>
        <dbReference type="Google" id="ProtNLM"/>
    </source>
</evidence>